<sequence length="201" mass="22554">MDTRWKKRQHMLLSNHKPIKHNLLENHYKEKKAEITSDHAKGKSQNSYKKWSVMAAALSLLLIIAAWYALSAQQENKSKITAKTPSSPATDPARGRKPTVFTNLRNQQTVQHLDPAPVSETINQPSPKQKNATESISKSKPSETNAPSKTSVHPPSPPPEPTDQTKPAEPTNPPPSQDDDKPQKEEPECKPSIWNWFQCND</sequence>
<protein>
    <submittedName>
        <fullName evidence="3">Uncharacterized protein</fullName>
    </submittedName>
</protein>
<feature type="region of interest" description="Disordered" evidence="1">
    <location>
        <begin position="78"/>
        <end position="201"/>
    </location>
</feature>
<feature type="transmembrane region" description="Helical" evidence="2">
    <location>
        <begin position="51"/>
        <end position="70"/>
    </location>
</feature>
<feature type="compositionally biased region" description="Polar residues" evidence="1">
    <location>
        <begin position="100"/>
        <end position="111"/>
    </location>
</feature>
<feature type="compositionally biased region" description="Basic and acidic residues" evidence="1">
    <location>
        <begin position="178"/>
        <end position="189"/>
    </location>
</feature>
<evidence type="ECO:0000256" key="1">
    <source>
        <dbReference type="SAM" id="MobiDB-lite"/>
    </source>
</evidence>
<evidence type="ECO:0000313" key="4">
    <source>
        <dbReference type="Proteomes" id="UP001596500"/>
    </source>
</evidence>
<dbReference type="RefSeq" id="WP_379863436.1">
    <property type="nucleotide sequence ID" value="NZ_JBHTBW010000006.1"/>
</dbReference>
<gene>
    <name evidence="3" type="ORF">ACFQNG_03430</name>
</gene>
<keyword evidence="2" id="KW-0812">Transmembrane</keyword>
<organism evidence="3 4">
    <name type="scientific">Laceyella putida</name>
    <dbReference type="NCBI Taxonomy" id="110101"/>
    <lineage>
        <taxon>Bacteria</taxon>
        <taxon>Bacillati</taxon>
        <taxon>Bacillota</taxon>
        <taxon>Bacilli</taxon>
        <taxon>Bacillales</taxon>
        <taxon>Thermoactinomycetaceae</taxon>
        <taxon>Laceyella</taxon>
    </lineage>
</organism>
<proteinExistence type="predicted"/>
<comment type="caution">
    <text evidence="3">The sequence shown here is derived from an EMBL/GenBank/DDBJ whole genome shotgun (WGS) entry which is preliminary data.</text>
</comment>
<dbReference type="EMBL" id="JBHTBW010000006">
    <property type="protein sequence ID" value="MFC7440216.1"/>
    <property type="molecule type" value="Genomic_DNA"/>
</dbReference>
<keyword evidence="4" id="KW-1185">Reference proteome</keyword>
<feature type="compositionally biased region" description="Polar residues" evidence="1">
    <location>
        <begin position="78"/>
        <end position="89"/>
    </location>
</feature>
<reference evidence="4" key="1">
    <citation type="journal article" date="2019" name="Int. J. Syst. Evol. Microbiol.">
        <title>The Global Catalogue of Microorganisms (GCM) 10K type strain sequencing project: providing services to taxonomists for standard genome sequencing and annotation.</title>
        <authorList>
            <consortium name="The Broad Institute Genomics Platform"/>
            <consortium name="The Broad Institute Genome Sequencing Center for Infectious Disease"/>
            <person name="Wu L."/>
            <person name="Ma J."/>
        </authorList>
    </citation>
    <scope>NUCLEOTIDE SEQUENCE [LARGE SCALE GENOMIC DNA]</scope>
    <source>
        <strain evidence="4">CGMCC 1.12942</strain>
    </source>
</reference>
<keyword evidence="2" id="KW-1133">Transmembrane helix</keyword>
<keyword evidence="2" id="KW-0472">Membrane</keyword>
<dbReference type="Proteomes" id="UP001596500">
    <property type="component" value="Unassembled WGS sequence"/>
</dbReference>
<name>A0ABW2RGZ0_9BACL</name>
<evidence type="ECO:0000313" key="3">
    <source>
        <dbReference type="EMBL" id="MFC7440216.1"/>
    </source>
</evidence>
<accession>A0ABW2RGZ0</accession>
<feature type="compositionally biased region" description="Polar residues" evidence="1">
    <location>
        <begin position="120"/>
        <end position="146"/>
    </location>
</feature>
<evidence type="ECO:0000256" key="2">
    <source>
        <dbReference type="SAM" id="Phobius"/>
    </source>
</evidence>